<feature type="compositionally biased region" description="Polar residues" evidence="2">
    <location>
        <begin position="315"/>
        <end position="324"/>
    </location>
</feature>
<feature type="region of interest" description="Disordered" evidence="2">
    <location>
        <begin position="533"/>
        <end position="557"/>
    </location>
</feature>
<reference evidence="3" key="1">
    <citation type="submission" date="2022-07" db="EMBL/GenBank/DDBJ databases">
        <title>Phylogenomic reconstructions and comparative analyses of Kickxellomycotina fungi.</title>
        <authorList>
            <person name="Reynolds N.K."/>
            <person name="Stajich J.E."/>
            <person name="Barry K."/>
            <person name="Grigoriev I.V."/>
            <person name="Crous P."/>
            <person name="Smith M.E."/>
        </authorList>
    </citation>
    <scope>NUCLEOTIDE SEQUENCE</scope>
    <source>
        <strain evidence="3">RSA 567</strain>
    </source>
</reference>
<keyword evidence="1" id="KW-0175">Coiled coil</keyword>
<dbReference type="AlphaFoldDB" id="A0A9W8E8B8"/>
<feature type="region of interest" description="Disordered" evidence="2">
    <location>
        <begin position="309"/>
        <end position="348"/>
    </location>
</feature>
<dbReference type="EMBL" id="JANBQB010000500">
    <property type="protein sequence ID" value="KAJ1975705.1"/>
    <property type="molecule type" value="Genomic_DNA"/>
</dbReference>
<keyword evidence="4" id="KW-1185">Reference proteome</keyword>
<sequence length="1222" mass="135274">MLALSGLSTPTLPQKSHRRATYDKLFGTPVTPSGTSSPPLLEQVSHVLKATNDCAALSAEEAQSTELQCQQLKADLDALSLRLEKETRTVDGLRKLRKTQEENPELTWKTQHEIDLCENRILSFNKEMSDKSHDLLVLTRKVERHYLAVLRQQVHWYRGLSQGTNLWPEELSMLASTAASTPATKEPIRAAELDGAPVAPDTPTEPKGSKSPVMGSDTDTQHRMLQTRLQQLAIQLYQTQEQLVQHESRSQRVRAERNLLQRHVKALHQCLDAVFLYSQEPYSVTAPDAGYRDTINRVLDDRDRSSYLTADSGIGSDNSKTLSPAGSDWGTPGLKRASRASAVVSPEPENVTDDLAQLHTTSRQFMLRLYDAMTKCRNDVADREAQVKSSAQYLKVLRTIVDFQEADVPSPSAVSPIPSTSQPGPPPTSMEEEIARDTHLFEWFSKYAQAPPTRRSRPTSRSSANQRQAPSASRHVVISSENNHPPPKPAPETPASPSIKSARYTHYQENGTQAKARHGSTFKELRRQLSTVLRPSMSSDLSEHRTSKPVEAKKPLGGGWLFRQRSILSMSSQQSNKGEGRKQRLEKRHTVESFDQHSPQVCALRDRKDPPLHLTSPATESASKLEVPPHQTQESTTSSVLPEDATAQPTASSMNETTKTLLTNRISQLENAVFERDTVIKELSAQVHDLTLNLDHMQNSHLKVVRPIKSLFYQLPVFLPETPFIPPRAVTEWVEAEQQRQRQIVANHLESSMGSESDMSPSGGRLSLSQTIRSYRSSMDRGPVISAPTPDASANVQSLTKAAHVDTRTLVLTTTTTWNPAVRPCLDRIAASIPGAVINTHHDPPSVVVEKVMDLTQVILPDQLPRAIFSFAEFVERIHKLVQENAMLRSRSYHLEQVRYELDQSLDQLYQDREHLVIQREQLLQERDQWLHEKVDLLERCASPASPVVHDEAAVSQPSSPVVDDRPMQSVDNDNECASAALQPMALLNEATAPTRSKDEPGPNVAHDDRDLPTSCASFSKQVFAFTAPEPPPKPMGALFMIEECPSECSDPSEPRDDDEDGEYTHSAPRVLSVPSPVQVRPVVLRLSSQLPRKSSVPDAHLGRRHADLGVDASDSTPGPAQPRKRAATISSFAPFTGETVVVGPQGEPRHRAIQLSRTVPLAELRASLSQGNSPRPRHQSMASTRSSTHISALETVDKRHSEPKALSASVDTADTLGSTTN</sequence>
<feature type="compositionally biased region" description="Polar residues" evidence="2">
    <location>
        <begin position="647"/>
        <end position="657"/>
    </location>
</feature>
<feature type="region of interest" description="Disordered" evidence="2">
    <location>
        <begin position="1046"/>
        <end position="1071"/>
    </location>
</feature>
<feature type="region of interest" description="Disordered" evidence="2">
    <location>
        <begin position="1090"/>
        <end position="1127"/>
    </location>
</feature>
<dbReference type="OrthoDB" id="5577492at2759"/>
<gene>
    <name evidence="3" type="ORF">H4R34_004239</name>
</gene>
<feature type="region of interest" description="Disordered" evidence="2">
    <location>
        <begin position="448"/>
        <end position="498"/>
    </location>
</feature>
<feature type="compositionally biased region" description="Polar residues" evidence="2">
    <location>
        <begin position="1181"/>
        <end position="1191"/>
    </location>
</feature>
<dbReference type="Proteomes" id="UP001151582">
    <property type="component" value="Unassembled WGS sequence"/>
</dbReference>
<evidence type="ECO:0000313" key="4">
    <source>
        <dbReference type="Proteomes" id="UP001151582"/>
    </source>
</evidence>
<feature type="compositionally biased region" description="Low complexity" evidence="2">
    <location>
        <begin position="409"/>
        <end position="422"/>
    </location>
</feature>
<feature type="coiled-coil region" evidence="1">
    <location>
        <begin position="906"/>
        <end position="940"/>
    </location>
</feature>
<evidence type="ECO:0000256" key="1">
    <source>
        <dbReference type="SAM" id="Coils"/>
    </source>
</evidence>
<proteinExistence type="predicted"/>
<feature type="compositionally biased region" description="Basic and acidic residues" evidence="2">
    <location>
        <begin position="541"/>
        <end position="554"/>
    </location>
</feature>
<organism evidence="3 4">
    <name type="scientific">Dimargaris verticillata</name>
    <dbReference type="NCBI Taxonomy" id="2761393"/>
    <lineage>
        <taxon>Eukaryota</taxon>
        <taxon>Fungi</taxon>
        <taxon>Fungi incertae sedis</taxon>
        <taxon>Zoopagomycota</taxon>
        <taxon>Kickxellomycotina</taxon>
        <taxon>Dimargaritomycetes</taxon>
        <taxon>Dimargaritales</taxon>
        <taxon>Dimargaritaceae</taxon>
        <taxon>Dimargaris</taxon>
    </lineage>
</organism>
<feature type="region of interest" description="Disordered" evidence="2">
    <location>
        <begin position="569"/>
        <end position="657"/>
    </location>
</feature>
<feature type="compositionally biased region" description="Basic and acidic residues" evidence="2">
    <location>
        <begin position="578"/>
        <end position="595"/>
    </location>
</feature>
<feature type="compositionally biased region" description="Polar residues" evidence="2">
    <location>
        <begin position="1210"/>
        <end position="1222"/>
    </location>
</feature>
<protein>
    <submittedName>
        <fullName evidence="3">Uncharacterized protein</fullName>
    </submittedName>
</protein>
<feature type="region of interest" description="Disordered" evidence="2">
    <location>
        <begin position="408"/>
        <end position="431"/>
    </location>
</feature>
<feature type="region of interest" description="Disordered" evidence="2">
    <location>
        <begin position="190"/>
        <end position="217"/>
    </location>
</feature>
<accession>A0A9W8E8B8</accession>
<evidence type="ECO:0000256" key="2">
    <source>
        <dbReference type="SAM" id="MobiDB-lite"/>
    </source>
</evidence>
<feature type="compositionally biased region" description="Pro residues" evidence="2">
    <location>
        <begin position="484"/>
        <end position="494"/>
    </location>
</feature>
<name>A0A9W8E8B8_9FUNG</name>
<feature type="compositionally biased region" description="Basic and acidic residues" evidence="2">
    <location>
        <begin position="996"/>
        <end position="1012"/>
    </location>
</feature>
<feature type="region of interest" description="Disordered" evidence="2">
    <location>
        <begin position="1168"/>
        <end position="1222"/>
    </location>
</feature>
<feature type="coiled-coil region" evidence="1">
    <location>
        <begin position="62"/>
        <end position="103"/>
    </location>
</feature>
<comment type="caution">
    <text evidence="3">The sequence shown here is derived from an EMBL/GenBank/DDBJ whole genome shotgun (WGS) entry which is preliminary data.</text>
</comment>
<feature type="compositionally biased region" description="Polar residues" evidence="2">
    <location>
        <begin position="630"/>
        <end position="640"/>
    </location>
</feature>
<evidence type="ECO:0000313" key="3">
    <source>
        <dbReference type="EMBL" id="KAJ1975705.1"/>
    </source>
</evidence>
<feature type="region of interest" description="Disordered" evidence="2">
    <location>
        <begin position="993"/>
        <end position="1013"/>
    </location>
</feature>